<comment type="caution">
    <text evidence="1">The sequence shown here is derived from an EMBL/GenBank/DDBJ whole genome shotgun (WGS) entry which is preliminary data.</text>
</comment>
<organism evidence="1 2">
    <name type="scientific">Actinomadura alba</name>
    <dbReference type="NCBI Taxonomy" id="406431"/>
    <lineage>
        <taxon>Bacteria</taxon>
        <taxon>Bacillati</taxon>
        <taxon>Actinomycetota</taxon>
        <taxon>Actinomycetes</taxon>
        <taxon>Streptosporangiales</taxon>
        <taxon>Thermomonosporaceae</taxon>
        <taxon>Actinomadura</taxon>
    </lineage>
</organism>
<dbReference type="Proteomes" id="UP000805614">
    <property type="component" value="Unassembled WGS sequence"/>
</dbReference>
<evidence type="ECO:0000313" key="2">
    <source>
        <dbReference type="Proteomes" id="UP000805614"/>
    </source>
</evidence>
<name>A0ABR7LP09_9ACTN</name>
<sequence>MIEIDPLRAAGPVLLGSTREAAGEALRAWGDPEPYAPYPGALPLDWRINGASGVDAVVHCGSTGVVQTIEIDLDFGVRPRAQALLLGQDMFSVPAEQMLAILRERFEVEEAGDGYTVPALSLGMGRRLSAEDFDEEGDGYSFDNFLLAGPGYYDPPPRRSAGGDHGS</sequence>
<protein>
    <submittedName>
        <fullName evidence="1">Uncharacterized protein</fullName>
    </submittedName>
</protein>
<keyword evidence="2" id="KW-1185">Reference proteome</keyword>
<evidence type="ECO:0000313" key="1">
    <source>
        <dbReference type="EMBL" id="MBC6466304.1"/>
    </source>
</evidence>
<dbReference type="RefSeq" id="WP_187243304.1">
    <property type="nucleotide sequence ID" value="NZ_JABVEC010000007.1"/>
</dbReference>
<reference evidence="1 2" key="1">
    <citation type="submission" date="2020-06" db="EMBL/GenBank/DDBJ databases">
        <title>Actinomadura xiongansis sp. nov., isolated from soil of Baiyangdian.</title>
        <authorList>
            <person name="Zhang X."/>
        </authorList>
    </citation>
    <scope>NUCLEOTIDE SEQUENCE [LARGE SCALE GENOMIC DNA]</scope>
    <source>
        <strain evidence="1 2">HBUM206468</strain>
    </source>
</reference>
<accession>A0ABR7LP09</accession>
<gene>
    <name evidence="1" type="ORF">HKK74_12440</name>
</gene>
<proteinExistence type="predicted"/>
<dbReference type="EMBL" id="JABVEC010000007">
    <property type="protein sequence ID" value="MBC6466304.1"/>
    <property type="molecule type" value="Genomic_DNA"/>
</dbReference>